<feature type="compositionally biased region" description="Gly residues" evidence="1">
    <location>
        <begin position="242"/>
        <end position="251"/>
    </location>
</feature>
<protein>
    <submittedName>
        <fullName evidence="2">Uncharacterized protein</fullName>
    </submittedName>
</protein>
<evidence type="ECO:0000256" key="1">
    <source>
        <dbReference type="SAM" id="MobiDB-lite"/>
    </source>
</evidence>
<accession>A0A2T6ZQX4</accession>
<dbReference type="STRING" id="42251.A0A2T6ZQX4"/>
<sequence length="251" mass="26137">MGFLQKYSATILLALLGLGSILGVNGRWLFGAMEEREEDYRRAMQPRQFVQCSAGSTACGALGCIGTRRCCNAGAAWGCLAGNECYTVDGYVDCYSTTMLMPTISRKCYDFGQSGCTGGQPCFTWYTNPPFLFEIAILTIPIISRSSSGFCATEVLADGGGTWLECATKVTIVTVTAAAETTGSDGSDPTPTDNASITPPTGVIGTSTPIPTDNPSITPPTNVTETSTPIITGTTTGIPCEDGGGSVYSTS</sequence>
<reference evidence="2 3" key="1">
    <citation type="submission" date="2017-04" db="EMBL/GenBank/DDBJ databases">
        <title>Draft genome sequence of Tuber borchii Vittad., a whitish edible truffle.</title>
        <authorList>
            <consortium name="DOE Joint Genome Institute"/>
            <person name="Murat C."/>
            <person name="Kuo A."/>
            <person name="Barry K.W."/>
            <person name="Clum A."/>
            <person name="Dockter R.B."/>
            <person name="Fauchery L."/>
            <person name="Iotti M."/>
            <person name="Kohler A."/>
            <person name="Labutti K."/>
            <person name="Lindquist E.A."/>
            <person name="Lipzen A."/>
            <person name="Ohm R.A."/>
            <person name="Wang M."/>
            <person name="Grigoriev I.V."/>
            <person name="Zambonelli A."/>
            <person name="Martin F.M."/>
        </authorList>
    </citation>
    <scope>NUCLEOTIDE SEQUENCE [LARGE SCALE GENOMIC DNA]</scope>
    <source>
        <strain evidence="2 3">Tbo3840</strain>
    </source>
</reference>
<dbReference type="Proteomes" id="UP000244722">
    <property type="component" value="Unassembled WGS sequence"/>
</dbReference>
<gene>
    <name evidence="2" type="ORF">B9Z19DRAFT_1127656</name>
</gene>
<keyword evidence="3" id="KW-1185">Reference proteome</keyword>
<evidence type="ECO:0000313" key="2">
    <source>
        <dbReference type="EMBL" id="PUU77877.1"/>
    </source>
</evidence>
<dbReference type="OrthoDB" id="5413355at2759"/>
<proteinExistence type="predicted"/>
<feature type="region of interest" description="Disordered" evidence="1">
    <location>
        <begin position="181"/>
        <end position="251"/>
    </location>
</feature>
<feature type="compositionally biased region" description="Polar residues" evidence="1">
    <location>
        <begin position="183"/>
        <end position="223"/>
    </location>
</feature>
<dbReference type="AlphaFoldDB" id="A0A2T6ZQX4"/>
<evidence type="ECO:0000313" key="3">
    <source>
        <dbReference type="Proteomes" id="UP000244722"/>
    </source>
</evidence>
<comment type="caution">
    <text evidence="2">The sequence shown here is derived from an EMBL/GenBank/DDBJ whole genome shotgun (WGS) entry which is preliminary data.</text>
</comment>
<name>A0A2T6ZQX4_TUBBO</name>
<dbReference type="EMBL" id="NESQ01000137">
    <property type="protein sequence ID" value="PUU77877.1"/>
    <property type="molecule type" value="Genomic_DNA"/>
</dbReference>
<feature type="compositionally biased region" description="Low complexity" evidence="1">
    <location>
        <begin position="224"/>
        <end position="239"/>
    </location>
</feature>
<organism evidence="2 3">
    <name type="scientific">Tuber borchii</name>
    <name type="common">White truffle</name>
    <dbReference type="NCBI Taxonomy" id="42251"/>
    <lineage>
        <taxon>Eukaryota</taxon>
        <taxon>Fungi</taxon>
        <taxon>Dikarya</taxon>
        <taxon>Ascomycota</taxon>
        <taxon>Pezizomycotina</taxon>
        <taxon>Pezizomycetes</taxon>
        <taxon>Pezizales</taxon>
        <taxon>Tuberaceae</taxon>
        <taxon>Tuber</taxon>
    </lineage>
</organism>